<evidence type="ECO:0000313" key="3">
    <source>
        <dbReference type="Proteomes" id="UP000237271"/>
    </source>
</evidence>
<keyword evidence="3" id="KW-1185">Reference proteome</keyword>
<sequence>MELKRLGVWKKTVIDSVPSKEWAFALLDCAYSRLWMLNFYETNTAAEVQVMAELLIETTESNLMDEVDNTVMYLAVGFSTVLGVSLLARCPNFFAVGVVGVKLALLPVSIYIFAVVFVNDNLITPKRGVNALVADLVCAINIGREGGQLLMAALCANRAEVGCTIELHAKGSSYEKASIALQVFWDRFNDFLVPLGIVHLVIVTTKVGKNFIVIYFLLGVCVLHAMIAYVDAI</sequence>
<organism evidence="2 3">
    <name type="scientific">Phytophthora palmivora</name>
    <dbReference type="NCBI Taxonomy" id="4796"/>
    <lineage>
        <taxon>Eukaryota</taxon>
        <taxon>Sar</taxon>
        <taxon>Stramenopiles</taxon>
        <taxon>Oomycota</taxon>
        <taxon>Peronosporomycetes</taxon>
        <taxon>Peronosporales</taxon>
        <taxon>Peronosporaceae</taxon>
        <taxon>Phytophthora</taxon>
    </lineage>
</organism>
<keyword evidence="1" id="KW-1133">Transmembrane helix</keyword>
<feature type="transmembrane region" description="Helical" evidence="1">
    <location>
        <begin position="212"/>
        <end position="230"/>
    </location>
</feature>
<feature type="transmembrane region" description="Helical" evidence="1">
    <location>
        <begin position="94"/>
        <end position="118"/>
    </location>
</feature>
<evidence type="ECO:0000256" key="1">
    <source>
        <dbReference type="SAM" id="Phobius"/>
    </source>
</evidence>
<dbReference type="AlphaFoldDB" id="A0A2P4YNZ1"/>
<keyword evidence="1" id="KW-0472">Membrane</keyword>
<reference evidence="2 3" key="1">
    <citation type="journal article" date="2017" name="Genome Biol. Evol.">
        <title>Phytophthora megakarya and P. palmivora, closely related causal agents of cacao black pod rot, underwent increases in genome sizes and gene numbers by different mechanisms.</title>
        <authorList>
            <person name="Ali S.S."/>
            <person name="Shao J."/>
            <person name="Lary D.J."/>
            <person name="Kronmiller B."/>
            <person name="Shen D."/>
            <person name="Strem M.D."/>
            <person name="Amoako-Attah I."/>
            <person name="Akrofi A.Y."/>
            <person name="Begoude B.A."/>
            <person name="Ten Hoopen G.M."/>
            <person name="Coulibaly K."/>
            <person name="Kebe B.I."/>
            <person name="Melnick R.L."/>
            <person name="Guiltinan M.J."/>
            <person name="Tyler B.M."/>
            <person name="Meinhardt L.W."/>
            <person name="Bailey B.A."/>
        </authorList>
    </citation>
    <scope>NUCLEOTIDE SEQUENCE [LARGE SCALE GENOMIC DNA]</scope>
    <source>
        <strain evidence="3">sbr112.9</strain>
    </source>
</reference>
<feature type="transmembrane region" description="Helical" evidence="1">
    <location>
        <begin position="71"/>
        <end position="88"/>
    </location>
</feature>
<dbReference type="OrthoDB" id="116126at2759"/>
<feature type="non-terminal residue" evidence="2">
    <location>
        <position position="233"/>
    </location>
</feature>
<dbReference type="EMBL" id="NCKW01001395">
    <property type="protein sequence ID" value="POM79527.1"/>
    <property type="molecule type" value="Genomic_DNA"/>
</dbReference>
<keyword evidence="1" id="KW-0812">Transmembrane</keyword>
<evidence type="ECO:0000313" key="2">
    <source>
        <dbReference type="EMBL" id="POM79527.1"/>
    </source>
</evidence>
<name>A0A2P4YNZ1_9STRA</name>
<proteinExistence type="predicted"/>
<gene>
    <name evidence="2" type="ORF">PHPALM_2782</name>
</gene>
<dbReference type="Proteomes" id="UP000237271">
    <property type="component" value="Unassembled WGS sequence"/>
</dbReference>
<accession>A0A2P4YNZ1</accession>
<protein>
    <submittedName>
        <fullName evidence="2">Uncharacterized protein</fullName>
    </submittedName>
</protein>
<comment type="caution">
    <text evidence="2">The sequence shown here is derived from an EMBL/GenBank/DDBJ whole genome shotgun (WGS) entry which is preliminary data.</text>
</comment>